<reference evidence="2 3" key="1">
    <citation type="submission" date="2013-04" db="EMBL/GenBank/DDBJ databases">
        <title>Complete genome sequence of Corynebacterium humireducens DSM 45392(T), isolated from a wastewater-fed microbial fuel cell.</title>
        <authorList>
            <person name="Ruckert C."/>
            <person name="Albersmeier A."/>
            <person name="Kalinowski J."/>
        </authorList>
    </citation>
    <scope>NUCLEOTIDE SEQUENCE [LARGE SCALE GENOMIC DNA]</scope>
    <source>
        <strain evidence="3">MFC-5</strain>
    </source>
</reference>
<evidence type="ECO:0000313" key="3">
    <source>
        <dbReference type="Proteomes" id="UP000031524"/>
    </source>
</evidence>
<sequence>MHQPDSSVAFDADANRNDPEDVAAMRARIAELEARQHSPTEPAVEIIDPGAPDTSVEVSKVHEATVAGTVFQFHVPKPAALMAFGLGTANRRNGELMMRTMQQFLSFHLLEESFDSLLERMSDPADEFGDDEFGDLMNHVIDVAADSAEAKAPKNGPRR</sequence>
<dbReference type="Proteomes" id="UP000031524">
    <property type="component" value="Chromosome"/>
</dbReference>
<evidence type="ECO:0000256" key="1">
    <source>
        <dbReference type="SAM" id="MobiDB-lite"/>
    </source>
</evidence>
<dbReference type="RefSeq" id="WP_040085196.1">
    <property type="nucleotide sequence ID" value="NZ_BCSU01000030.1"/>
</dbReference>
<accession>A0A0B5D1K9</accession>
<evidence type="ECO:0000313" key="2">
    <source>
        <dbReference type="EMBL" id="AJE32516.1"/>
    </source>
</evidence>
<dbReference type="InterPro" id="IPR056927">
    <property type="entry name" value="Phage_TAC"/>
</dbReference>
<keyword evidence="3" id="KW-1185">Reference proteome</keyword>
<organism evidence="2 3">
    <name type="scientific">Corynebacterium humireducens NBRC 106098 = DSM 45392</name>
    <dbReference type="NCBI Taxonomy" id="1223515"/>
    <lineage>
        <taxon>Bacteria</taxon>
        <taxon>Bacillati</taxon>
        <taxon>Actinomycetota</taxon>
        <taxon>Actinomycetes</taxon>
        <taxon>Mycobacteriales</taxon>
        <taxon>Corynebacteriaceae</taxon>
        <taxon>Corynebacterium</taxon>
    </lineage>
</organism>
<dbReference type="EMBL" id="CP005286">
    <property type="protein sequence ID" value="AJE32516.1"/>
    <property type="molecule type" value="Genomic_DNA"/>
</dbReference>
<dbReference type="KEGG" id="chm:B842_03315"/>
<gene>
    <name evidence="2" type="ORF">B842_03315</name>
</gene>
<dbReference type="Pfam" id="PF23781">
    <property type="entry name" value="Phage_TAC_16"/>
    <property type="match status" value="1"/>
</dbReference>
<protein>
    <submittedName>
        <fullName evidence="2">Uncharacterized protein</fullName>
    </submittedName>
</protein>
<dbReference type="OrthoDB" id="9982013at2"/>
<dbReference type="STRING" id="1223515.B842_03315"/>
<proteinExistence type="predicted"/>
<feature type="region of interest" description="Disordered" evidence="1">
    <location>
        <begin position="1"/>
        <end position="20"/>
    </location>
</feature>
<dbReference type="AlphaFoldDB" id="A0A0B5D1K9"/>
<dbReference type="HOGENOM" id="CLU_1657891_0_0_11"/>
<name>A0A0B5D1K9_9CORY</name>